<feature type="region of interest" description="Disordered" evidence="1">
    <location>
        <begin position="90"/>
        <end position="115"/>
    </location>
</feature>
<protein>
    <recommendedName>
        <fullName evidence="4">DNA endonuclease activator Ctp1 C-terminal domain-containing protein</fullName>
    </recommendedName>
</protein>
<feature type="compositionally biased region" description="Low complexity" evidence="1">
    <location>
        <begin position="282"/>
        <end position="302"/>
    </location>
</feature>
<dbReference type="Proteomes" id="UP001445076">
    <property type="component" value="Unassembled WGS sequence"/>
</dbReference>
<feature type="region of interest" description="Disordered" evidence="1">
    <location>
        <begin position="1"/>
        <end position="44"/>
    </location>
</feature>
<keyword evidence="3" id="KW-1185">Reference proteome</keyword>
<feature type="compositionally biased region" description="Polar residues" evidence="1">
    <location>
        <begin position="344"/>
        <end position="358"/>
    </location>
</feature>
<name>A0AAW0WC43_CHEQU</name>
<sequence>NQMKERSSRCTSQGENAVGDASGSVKPYDMQHQKEMNQLDSQESPVKINIPIMQSEGDGYGIQKIVDASGKKETKLMNNQRRNNDYRCLSRSPRRVSPKNSREIEEKENGMTNGKASEEIASKILAPETLSLDENELYINVSKRRALATQTVSVPETLAVENTSALNTNVNENTDFYGNNVSSGSEILEETVTPPWNSPIDGGKEMRSPHKDQISTESLNQRSPVLGKQNRLSTSATMKETIDVPVISPLALNFDANKQSPKPLDSKGIKRTKIITSTPKYSSLSTQNFSSSLNDSTSPSLLPAVKNKAVRNNNEETHPSNPTSLENLQEQKQSSKSRKAFQRCLSSSRISPPIGNSRSLRRYKTTDEQSKISLSKIIIEPPTSNKKKYKQTKISSNIFQKKTDVAKATGGVQSKVFNPFDEAAAISAALEESLKTKAFDDMMRKKRDALLAESYAVKSAVGVSGHSNRKDNQELSPTSSSVSHEEACKKEVKVRKECPVKTFELCPMKLRSSPQKRKLESPECENESLTKAKRVLQQDRTKKQVENEILELDQLLDKINKSPLQENKVKKKLQRKCELQKPRSKVIDDSFDVVPIKNKVPEFAHRGDVVRKKADRKQLAGWQCHECEKWYEAHPDPQEKKMMMNKCSRHRSRHNPVINTPENFWDPDWID</sequence>
<evidence type="ECO:0000256" key="1">
    <source>
        <dbReference type="SAM" id="MobiDB-lite"/>
    </source>
</evidence>
<feature type="compositionally biased region" description="Basic and acidic residues" evidence="1">
    <location>
        <begin position="202"/>
        <end position="214"/>
    </location>
</feature>
<evidence type="ECO:0008006" key="4">
    <source>
        <dbReference type="Google" id="ProtNLM"/>
    </source>
</evidence>
<feature type="region of interest" description="Disordered" evidence="1">
    <location>
        <begin position="461"/>
        <end position="486"/>
    </location>
</feature>
<feature type="compositionally biased region" description="Basic and acidic residues" evidence="1">
    <location>
        <begin position="100"/>
        <end position="109"/>
    </location>
</feature>
<evidence type="ECO:0000313" key="2">
    <source>
        <dbReference type="EMBL" id="KAK8728510.1"/>
    </source>
</evidence>
<evidence type="ECO:0000313" key="3">
    <source>
        <dbReference type="Proteomes" id="UP001445076"/>
    </source>
</evidence>
<dbReference type="AlphaFoldDB" id="A0AAW0WC43"/>
<gene>
    <name evidence="2" type="ORF">OTU49_008989</name>
</gene>
<reference evidence="2 3" key="1">
    <citation type="journal article" date="2024" name="BMC Genomics">
        <title>Genome assembly of redclaw crayfish (Cherax quadricarinatus) provides insights into its immune adaptation and hypoxia tolerance.</title>
        <authorList>
            <person name="Liu Z."/>
            <person name="Zheng J."/>
            <person name="Li H."/>
            <person name="Fang K."/>
            <person name="Wang S."/>
            <person name="He J."/>
            <person name="Zhou D."/>
            <person name="Weng S."/>
            <person name="Chi M."/>
            <person name="Gu Z."/>
            <person name="He J."/>
            <person name="Li F."/>
            <person name="Wang M."/>
        </authorList>
    </citation>
    <scope>NUCLEOTIDE SEQUENCE [LARGE SCALE GENOMIC DNA]</scope>
    <source>
        <strain evidence="2">ZL_2023a</strain>
    </source>
</reference>
<feature type="region of interest" description="Disordered" evidence="1">
    <location>
        <begin position="200"/>
        <end position="230"/>
    </location>
</feature>
<feature type="region of interest" description="Disordered" evidence="1">
    <location>
        <begin position="280"/>
        <end position="366"/>
    </location>
</feature>
<organism evidence="2 3">
    <name type="scientific">Cherax quadricarinatus</name>
    <name type="common">Australian red claw crayfish</name>
    <dbReference type="NCBI Taxonomy" id="27406"/>
    <lineage>
        <taxon>Eukaryota</taxon>
        <taxon>Metazoa</taxon>
        <taxon>Ecdysozoa</taxon>
        <taxon>Arthropoda</taxon>
        <taxon>Crustacea</taxon>
        <taxon>Multicrustacea</taxon>
        <taxon>Malacostraca</taxon>
        <taxon>Eumalacostraca</taxon>
        <taxon>Eucarida</taxon>
        <taxon>Decapoda</taxon>
        <taxon>Pleocyemata</taxon>
        <taxon>Astacidea</taxon>
        <taxon>Parastacoidea</taxon>
        <taxon>Parastacidae</taxon>
        <taxon>Cherax</taxon>
    </lineage>
</organism>
<comment type="caution">
    <text evidence="2">The sequence shown here is derived from an EMBL/GenBank/DDBJ whole genome shotgun (WGS) entry which is preliminary data.</text>
</comment>
<dbReference type="EMBL" id="JARKIK010000071">
    <property type="protein sequence ID" value="KAK8728510.1"/>
    <property type="molecule type" value="Genomic_DNA"/>
</dbReference>
<accession>A0AAW0WC43</accession>
<feature type="non-terminal residue" evidence="2">
    <location>
        <position position="1"/>
    </location>
</feature>
<feature type="compositionally biased region" description="Polar residues" evidence="1">
    <location>
        <begin position="319"/>
        <end position="334"/>
    </location>
</feature>
<proteinExistence type="predicted"/>